<dbReference type="OrthoDB" id="9809280at2"/>
<keyword evidence="18" id="KW-1185">Reference proteome</keyword>
<dbReference type="InterPro" id="IPR000701">
    <property type="entry name" value="SuccDH_FuR_B_TM-su"/>
</dbReference>
<evidence type="ECO:0000256" key="6">
    <source>
        <dbReference type="ARBA" id="ARBA00019425"/>
    </source>
</evidence>
<evidence type="ECO:0000256" key="2">
    <source>
        <dbReference type="ARBA" id="ARBA00004050"/>
    </source>
</evidence>
<organism evidence="17 18">
    <name type="scientific">Candidatus Phycosocius bacilliformis</name>
    <dbReference type="NCBI Taxonomy" id="1445552"/>
    <lineage>
        <taxon>Bacteria</taxon>
        <taxon>Pseudomonadati</taxon>
        <taxon>Pseudomonadota</taxon>
        <taxon>Alphaproteobacteria</taxon>
        <taxon>Caulobacterales</taxon>
        <taxon>Caulobacterales incertae sedis</taxon>
        <taxon>Candidatus Phycosocius</taxon>
    </lineage>
</organism>
<comment type="pathway">
    <text evidence="4">Carbohydrate metabolism; tricarboxylic acid cycle.</text>
</comment>
<dbReference type="RefSeq" id="WP_108983584.1">
    <property type="nucleotide sequence ID" value="NZ_BFBR01000001.1"/>
</dbReference>
<accession>A0A2P2E6Q1</accession>
<evidence type="ECO:0000256" key="9">
    <source>
        <dbReference type="ARBA" id="ARBA00022617"/>
    </source>
</evidence>
<evidence type="ECO:0000256" key="7">
    <source>
        <dbReference type="ARBA" id="ARBA00022448"/>
    </source>
</evidence>
<comment type="caution">
    <text evidence="17">The sequence shown here is derived from an EMBL/GenBank/DDBJ whole genome shotgun (WGS) entry which is preliminary data.</text>
</comment>
<evidence type="ECO:0000256" key="14">
    <source>
        <dbReference type="ARBA" id="ARBA00023004"/>
    </source>
</evidence>
<evidence type="ECO:0000256" key="8">
    <source>
        <dbReference type="ARBA" id="ARBA00022532"/>
    </source>
</evidence>
<comment type="cofactor">
    <cofactor evidence="1">
        <name>heme</name>
        <dbReference type="ChEBI" id="CHEBI:30413"/>
    </cofactor>
</comment>
<evidence type="ECO:0000256" key="3">
    <source>
        <dbReference type="ARBA" id="ARBA00004141"/>
    </source>
</evidence>
<keyword evidence="14" id="KW-0408">Iron</keyword>
<keyword evidence="12" id="KW-0249">Electron transport</keyword>
<proteinExistence type="predicted"/>
<dbReference type="InterPro" id="IPR014312">
    <property type="entry name" value="Succ_DH_anchor"/>
</dbReference>
<dbReference type="GO" id="GO:0020037">
    <property type="term" value="F:heme binding"/>
    <property type="evidence" value="ECO:0007669"/>
    <property type="project" value="InterPro"/>
</dbReference>
<comment type="subunit">
    <text evidence="5">Part of an enzyme complex containing four subunits: a flavoprotein, an iron-sulfur protein, plus two membrane-anchoring proteins, SdhC and SdhD.</text>
</comment>
<dbReference type="UniPathway" id="UPA00223"/>
<comment type="function">
    <text evidence="2">Membrane-anchoring subunit of succinate dehydrogenase (SDH).</text>
</comment>
<keyword evidence="11" id="KW-0479">Metal-binding</keyword>
<evidence type="ECO:0000256" key="16">
    <source>
        <dbReference type="SAM" id="Phobius"/>
    </source>
</evidence>
<comment type="subcellular location">
    <subcellularLocation>
        <location evidence="3">Membrane</location>
        <topology evidence="3">Multi-pass membrane protein</topology>
    </subcellularLocation>
</comment>
<sequence length="128" mass="13718">MSNSLRTPLSRARGLGSAKHGVSHFIHQRVTAIFLALLLPWFALSLLLSTDGSFDAIQHWMGHPFNAAGTALLALTGLYHMRLGMQVVIEDYITTPLARTLCLLANTAIPALLALVAVLSIAKVFVGA</sequence>
<dbReference type="AlphaFoldDB" id="A0A2P2E6Q1"/>
<dbReference type="NCBIfam" id="TIGR02968">
    <property type="entry name" value="succ_dehyd_anc"/>
    <property type="match status" value="1"/>
</dbReference>
<reference evidence="17 18" key="1">
    <citation type="journal article" date="2018" name="Genome Announc.">
        <title>Draft Genome Sequence of "Candidatus Phycosocius bacilliformis," an Alphaproteobacterial Ectosymbiont of the Hydrocarbon-Producing Green Alga Botryococcus braunii.</title>
        <authorList>
            <person name="Tanabe Y."/>
            <person name="Yamaguchi H."/>
            <person name="Watanabe M.M."/>
        </authorList>
    </citation>
    <scope>NUCLEOTIDE SEQUENCE [LARGE SCALE GENOMIC DNA]</scope>
    <source>
        <strain evidence="17 18">BOTRYCO-2</strain>
    </source>
</reference>
<keyword evidence="13 16" id="KW-1133">Transmembrane helix</keyword>
<evidence type="ECO:0000313" key="17">
    <source>
        <dbReference type="EMBL" id="GBF56728.1"/>
    </source>
</evidence>
<evidence type="ECO:0000313" key="18">
    <source>
        <dbReference type="Proteomes" id="UP000245086"/>
    </source>
</evidence>
<dbReference type="EMBL" id="BFBR01000001">
    <property type="protein sequence ID" value="GBF56728.1"/>
    <property type="molecule type" value="Genomic_DNA"/>
</dbReference>
<dbReference type="SUPFAM" id="SSF81343">
    <property type="entry name" value="Fumarate reductase respiratory complex transmembrane subunits"/>
    <property type="match status" value="1"/>
</dbReference>
<feature type="transmembrane region" description="Helical" evidence="16">
    <location>
        <begin position="60"/>
        <end position="80"/>
    </location>
</feature>
<gene>
    <name evidence="17" type="ORF">PbB2_00385</name>
</gene>
<evidence type="ECO:0000256" key="4">
    <source>
        <dbReference type="ARBA" id="ARBA00005163"/>
    </source>
</evidence>
<protein>
    <recommendedName>
        <fullName evidence="6">Succinate dehydrogenase hydrophobic membrane anchor subunit</fullName>
    </recommendedName>
</protein>
<feature type="transmembrane region" description="Helical" evidence="16">
    <location>
        <begin position="101"/>
        <end position="126"/>
    </location>
</feature>
<evidence type="ECO:0000256" key="1">
    <source>
        <dbReference type="ARBA" id="ARBA00001971"/>
    </source>
</evidence>
<evidence type="ECO:0000256" key="11">
    <source>
        <dbReference type="ARBA" id="ARBA00022723"/>
    </source>
</evidence>
<keyword evidence="7" id="KW-0813">Transport</keyword>
<dbReference type="Gene3D" id="1.20.1300.10">
    <property type="entry name" value="Fumarate reductase/succinate dehydrogenase, transmembrane subunit"/>
    <property type="match status" value="1"/>
</dbReference>
<evidence type="ECO:0000256" key="15">
    <source>
        <dbReference type="ARBA" id="ARBA00023136"/>
    </source>
</evidence>
<dbReference type="InterPro" id="IPR034804">
    <property type="entry name" value="SQR/QFR_C/D"/>
</dbReference>
<evidence type="ECO:0000256" key="12">
    <source>
        <dbReference type="ARBA" id="ARBA00022982"/>
    </source>
</evidence>
<keyword evidence="15 16" id="KW-0472">Membrane</keyword>
<keyword evidence="9" id="KW-0349">Heme</keyword>
<evidence type="ECO:0000256" key="10">
    <source>
        <dbReference type="ARBA" id="ARBA00022692"/>
    </source>
</evidence>
<dbReference type="CDD" id="cd03495">
    <property type="entry name" value="SQR_TypeC_SdhD_like"/>
    <property type="match status" value="1"/>
</dbReference>
<dbReference type="Proteomes" id="UP000245086">
    <property type="component" value="Unassembled WGS sequence"/>
</dbReference>
<dbReference type="GO" id="GO:0006099">
    <property type="term" value="P:tricarboxylic acid cycle"/>
    <property type="evidence" value="ECO:0007669"/>
    <property type="project" value="UniProtKB-UniPathway"/>
</dbReference>
<feature type="transmembrane region" description="Helical" evidence="16">
    <location>
        <begin position="30"/>
        <end position="48"/>
    </location>
</feature>
<dbReference type="Pfam" id="PF01127">
    <property type="entry name" value="Sdh_cyt"/>
    <property type="match status" value="1"/>
</dbReference>
<evidence type="ECO:0000256" key="5">
    <source>
        <dbReference type="ARBA" id="ARBA00011558"/>
    </source>
</evidence>
<dbReference type="GO" id="GO:0046872">
    <property type="term" value="F:metal ion binding"/>
    <property type="evidence" value="ECO:0007669"/>
    <property type="project" value="UniProtKB-KW"/>
</dbReference>
<name>A0A2P2E6Q1_9PROT</name>
<keyword evidence="10 16" id="KW-0812">Transmembrane</keyword>
<dbReference type="GO" id="GO:0016020">
    <property type="term" value="C:membrane"/>
    <property type="evidence" value="ECO:0007669"/>
    <property type="project" value="UniProtKB-SubCell"/>
</dbReference>
<evidence type="ECO:0000256" key="13">
    <source>
        <dbReference type="ARBA" id="ARBA00022989"/>
    </source>
</evidence>
<keyword evidence="8" id="KW-0816">Tricarboxylic acid cycle</keyword>